<dbReference type="Proteomes" id="UP000051836">
    <property type="component" value="Unassembled WGS sequence"/>
</dbReference>
<dbReference type="PANTHER" id="PTHR24252:SF8">
    <property type="entry name" value="ACROSIN"/>
    <property type="match status" value="1"/>
</dbReference>
<dbReference type="InterPro" id="IPR009003">
    <property type="entry name" value="Peptidase_S1_PA"/>
</dbReference>
<dbReference type="AlphaFoldDB" id="A0A0Q3Q275"/>
<proteinExistence type="predicted"/>
<evidence type="ECO:0000256" key="1">
    <source>
        <dbReference type="ARBA" id="ARBA00023157"/>
    </source>
</evidence>
<comment type="caution">
    <text evidence="3">The sequence shown here is derived from an EMBL/GenBank/DDBJ whole genome shotgun (WGS) entry which is preliminary data.</text>
</comment>
<keyword evidence="4" id="KW-1185">Reference proteome</keyword>
<dbReference type="GO" id="GO:0007340">
    <property type="term" value="P:acrosome reaction"/>
    <property type="evidence" value="ECO:0007669"/>
    <property type="project" value="TreeGrafter"/>
</dbReference>
<dbReference type="OrthoDB" id="546450at2759"/>
<name>A0A0Q3Q275_AMAAE</name>
<dbReference type="STRING" id="12930.A0A0Q3Q275"/>
<gene>
    <name evidence="3" type="ORF">AAES_71565</name>
</gene>
<dbReference type="PANTHER" id="PTHR24252">
    <property type="entry name" value="ACROSIN-RELATED"/>
    <property type="match status" value="1"/>
</dbReference>
<dbReference type="EMBL" id="LMAW01001919">
    <property type="protein sequence ID" value="KQK82284.1"/>
    <property type="molecule type" value="Genomic_DNA"/>
</dbReference>
<organism evidence="3 4">
    <name type="scientific">Amazona aestiva</name>
    <name type="common">Blue-fronted Amazon parrot</name>
    <dbReference type="NCBI Taxonomy" id="12930"/>
    <lineage>
        <taxon>Eukaryota</taxon>
        <taxon>Metazoa</taxon>
        <taxon>Chordata</taxon>
        <taxon>Craniata</taxon>
        <taxon>Vertebrata</taxon>
        <taxon>Euteleostomi</taxon>
        <taxon>Archelosauria</taxon>
        <taxon>Archosauria</taxon>
        <taxon>Dinosauria</taxon>
        <taxon>Saurischia</taxon>
        <taxon>Theropoda</taxon>
        <taxon>Coelurosauria</taxon>
        <taxon>Aves</taxon>
        <taxon>Neognathae</taxon>
        <taxon>Neoaves</taxon>
        <taxon>Telluraves</taxon>
        <taxon>Australaves</taxon>
        <taxon>Psittaciformes</taxon>
        <taxon>Psittacidae</taxon>
        <taxon>Amazona</taxon>
    </lineage>
</organism>
<dbReference type="InterPro" id="IPR043504">
    <property type="entry name" value="Peptidase_S1_PA_chymotrypsin"/>
</dbReference>
<dbReference type="InterPro" id="IPR001254">
    <property type="entry name" value="Trypsin_dom"/>
</dbReference>
<evidence type="ECO:0000313" key="4">
    <source>
        <dbReference type="Proteomes" id="UP000051836"/>
    </source>
</evidence>
<dbReference type="GO" id="GO:0004252">
    <property type="term" value="F:serine-type endopeptidase activity"/>
    <property type="evidence" value="ECO:0007669"/>
    <property type="project" value="InterPro"/>
</dbReference>
<accession>A0A0Q3Q275</accession>
<sequence length="133" mass="15139">MCKDPRSDFFWVVGLTSWGHGCARAKQPGVYTSTQHFHQWILIQLGLFRSTGAATTPLQWTEHQPHASYAPYTPYAPHTSYAPYTPYTPTPETVPVPTPTGWCLSDSCPFPLRKLMEFFRRVQELLQALTQPI</sequence>
<dbReference type="Pfam" id="PF00089">
    <property type="entry name" value="Trypsin"/>
    <property type="match status" value="1"/>
</dbReference>
<dbReference type="GO" id="GO:0006508">
    <property type="term" value="P:proteolysis"/>
    <property type="evidence" value="ECO:0007669"/>
    <property type="project" value="InterPro"/>
</dbReference>
<reference evidence="3 4" key="1">
    <citation type="submission" date="2015-10" db="EMBL/GenBank/DDBJ databases">
        <authorList>
            <person name="Gilbert D.G."/>
        </authorList>
    </citation>
    <scope>NUCLEOTIDE SEQUENCE [LARGE SCALE GENOMIC DNA]</scope>
    <source>
        <strain evidence="3">FVVF132</strain>
    </source>
</reference>
<protein>
    <submittedName>
        <fullName evidence="3">Acrosin-like protein</fullName>
    </submittedName>
</protein>
<keyword evidence="1" id="KW-1015">Disulfide bond</keyword>
<evidence type="ECO:0000259" key="2">
    <source>
        <dbReference type="Pfam" id="PF00089"/>
    </source>
</evidence>
<dbReference type="Gene3D" id="2.40.10.10">
    <property type="entry name" value="Trypsin-like serine proteases"/>
    <property type="match status" value="1"/>
</dbReference>
<evidence type="ECO:0000313" key="3">
    <source>
        <dbReference type="EMBL" id="KQK82284.1"/>
    </source>
</evidence>
<feature type="domain" description="Peptidase S1" evidence="2">
    <location>
        <begin position="12"/>
        <end position="41"/>
    </location>
</feature>
<dbReference type="SUPFAM" id="SSF50494">
    <property type="entry name" value="Trypsin-like serine proteases"/>
    <property type="match status" value="1"/>
</dbReference>